<dbReference type="Proteomes" id="UP000186601">
    <property type="component" value="Unassembled WGS sequence"/>
</dbReference>
<accession>A0A2R6NU22</accession>
<feature type="region of interest" description="Disordered" evidence="5">
    <location>
        <begin position="1"/>
        <end position="56"/>
    </location>
</feature>
<feature type="compositionally biased region" description="Acidic residues" evidence="5">
    <location>
        <begin position="613"/>
        <end position="628"/>
    </location>
</feature>
<organism evidence="7 8">
    <name type="scientific">Hermanssonia centrifuga</name>
    <dbReference type="NCBI Taxonomy" id="98765"/>
    <lineage>
        <taxon>Eukaryota</taxon>
        <taxon>Fungi</taxon>
        <taxon>Dikarya</taxon>
        <taxon>Basidiomycota</taxon>
        <taxon>Agaricomycotina</taxon>
        <taxon>Agaricomycetes</taxon>
        <taxon>Polyporales</taxon>
        <taxon>Meruliaceae</taxon>
        <taxon>Hermanssonia</taxon>
    </lineage>
</organism>
<keyword evidence="2" id="KW-0342">GTP-binding</keyword>
<feature type="domain" description="G" evidence="6">
    <location>
        <begin position="389"/>
        <end position="444"/>
    </location>
</feature>
<dbReference type="Gene3D" id="3.40.50.300">
    <property type="entry name" value="P-loop containing nucleotide triphosphate hydrolases"/>
    <property type="match status" value="1"/>
</dbReference>
<dbReference type="PRINTS" id="PR00326">
    <property type="entry name" value="GTP1OBG"/>
</dbReference>
<evidence type="ECO:0000256" key="5">
    <source>
        <dbReference type="SAM" id="MobiDB-lite"/>
    </source>
</evidence>
<gene>
    <name evidence="7" type="ORF">PHLCEN_2v8278</name>
</gene>
<evidence type="ECO:0000256" key="3">
    <source>
        <dbReference type="ARBA" id="ARBA00037770"/>
    </source>
</evidence>
<evidence type="ECO:0000256" key="4">
    <source>
        <dbReference type="ARBA" id="ARBA00039902"/>
    </source>
</evidence>
<sequence>MPRRKPASGKQRKAQLQQKRAIIRGDIDPLPAKQDTHRKGKRAQVGQSTRNPAVAESVRRLQSSFVKLPSEFLEETKRLAANLPLHRPISSEVARWNESVSSQDPDDTDKREIEQLTCPKRPKWRYEMTKTEVEKNEEGLFKKWLDRSDEIVAEWCEPEIREPADDDEADLNEQILEQMPKAPTSFERNLEVWRQLWRVTEISQILLILLDSRCPLLHYPPSLASYLSAPHFARKRTILVLTKVDISGPARADAWAHYLTTKYPGLRVVQVESYVEKHVGEGSGARRMYEPYLPSAFRQTLVDALKEAHTELLEPPERIRDAPDKLAAWKPPVRREIDWGALLDARWSSVVKANPNRDIPSTEHHQPVDEQLDQLSEDYEDEADPDFLTVGLIGQPNVGKSSLLNALFGTQKVRASKTPGKTKHFQTLFWSSEVRLVDCPGLVMPSLAPMETQVLSGILPISRVSAVPLCVYHASLLLPLERLFALVHPSTAIAQADDKRTWREPRVREINKEKALVWTAMDILTAFALKKGWLTAKAGRPDISRAGNMILRMLAEGKIRWAFWPPDTPLSQLQSQQDSDTGIWIPHSVDEDNYFALVNDSSEDERIVKPSDSDESDDGDSEIPDSSEETTFVAPTGSRFGSLMFANEESDEEDEEESDPDNIPHDV</sequence>
<dbReference type="OrthoDB" id="61815at2759"/>
<dbReference type="AlphaFoldDB" id="A0A2R6NU22"/>
<dbReference type="STRING" id="98765.A0A2R6NU22"/>
<dbReference type="GO" id="GO:0003924">
    <property type="term" value="F:GTPase activity"/>
    <property type="evidence" value="ECO:0007669"/>
    <property type="project" value="InterPro"/>
</dbReference>
<keyword evidence="8" id="KW-1185">Reference proteome</keyword>
<evidence type="ECO:0000256" key="2">
    <source>
        <dbReference type="ARBA" id="ARBA00023134"/>
    </source>
</evidence>
<feature type="compositionally biased region" description="Acidic residues" evidence="5">
    <location>
        <begin position="648"/>
        <end position="660"/>
    </location>
</feature>
<evidence type="ECO:0000259" key="6">
    <source>
        <dbReference type="Pfam" id="PF01926"/>
    </source>
</evidence>
<comment type="function">
    <text evidence="3">Possible regulatory or functional link with the histocompatibility cluster.</text>
</comment>
<evidence type="ECO:0000313" key="7">
    <source>
        <dbReference type="EMBL" id="PSR76681.1"/>
    </source>
</evidence>
<name>A0A2R6NU22_9APHY</name>
<protein>
    <recommendedName>
        <fullName evidence="4">Guanine nucleotide-binding protein-like 1</fullName>
    </recommendedName>
</protein>
<dbReference type="EMBL" id="MLYV02000837">
    <property type="protein sequence ID" value="PSR76681.1"/>
    <property type="molecule type" value="Genomic_DNA"/>
</dbReference>
<dbReference type="SUPFAM" id="SSF52540">
    <property type="entry name" value="P-loop containing nucleoside triphosphate hydrolases"/>
    <property type="match status" value="1"/>
</dbReference>
<dbReference type="InterPro" id="IPR006073">
    <property type="entry name" value="GTP-bd"/>
</dbReference>
<proteinExistence type="predicted"/>
<dbReference type="PANTHER" id="PTHR45709:SF3">
    <property type="entry name" value="GUANINE NUCLEOTIDE-BINDING PROTEIN-LIKE 1"/>
    <property type="match status" value="1"/>
</dbReference>
<dbReference type="InterPro" id="IPR043358">
    <property type="entry name" value="GNL1-like"/>
</dbReference>
<evidence type="ECO:0000256" key="1">
    <source>
        <dbReference type="ARBA" id="ARBA00022741"/>
    </source>
</evidence>
<evidence type="ECO:0000313" key="8">
    <source>
        <dbReference type="Proteomes" id="UP000186601"/>
    </source>
</evidence>
<feature type="compositionally biased region" description="Basic residues" evidence="5">
    <location>
        <begin position="1"/>
        <end position="13"/>
    </location>
</feature>
<dbReference type="PANTHER" id="PTHR45709">
    <property type="entry name" value="LARGE SUBUNIT GTPASE 1 HOMOLOG-RELATED"/>
    <property type="match status" value="1"/>
</dbReference>
<comment type="caution">
    <text evidence="7">The sequence shown here is derived from an EMBL/GenBank/DDBJ whole genome shotgun (WGS) entry which is preliminary data.</text>
</comment>
<dbReference type="InterPro" id="IPR027417">
    <property type="entry name" value="P-loop_NTPase"/>
</dbReference>
<keyword evidence="1" id="KW-0547">Nucleotide-binding</keyword>
<reference evidence="7 8" key="1">
    <citation type="submission" date="2018-02" db="EMBL/GenBank/DDBJ databases">
        <title>Genome sequence of the basidiomycete white-rot fungus Phlebia centrifuga.</title>
        <authorList>
            <person name="Granchi Z."/>
            <person name="Peng M."/>
            <person name="de Vries R.P."/>
            <person name="Hilden K."/>
            <person name="Makela M.R."/>
            <person name="Grigoriev I."/>
            <person name="Riley R."/>
        </authorList>
    </citation>
    <scope>NUCLEOTIDE SEQUENCE [LARGE SCALE GENOMIC DNA]</scope>
    <source>
        <strain evidence="7 8">FBCC195</strain>
    </source>
</reference>
<dbReference type="Pfam" id="PF01926">
    <property type="entry name" value="MMR_HSR1"/>
    <property type="match status" value="1"/>
</dbReference>
<feature type="region of interest" description="Disordered" evidence="5">
    <location>
        <begin position="600"/>
        <end position="667"/>
    </location>
</feature>
<dbReference type="GO" id="GO:0005525">
    <property type="term" value="F:GTP binding"/>
    <property type="evidence" value="ECO:0007669"/>
    <property type="project" value="UniProtKB-KW"/>
</dbReference>